<evidence type="ECO:0000256" key="1">
    <source>
        <dbReference type="SAM" id="Phobius"/>
    </source>
</evidence>
<accession>A0ABR9JIN1</accession>
<evidence type="ECO:0000313" key="2">
    <source>
        <dbReference type="EMBL" id="MBE1530382.1"/>
    </source>
</evidence>
<feature type="transmembrane region" description="Helical" evidence="1">
    <location>
        <begin position="119"/>
        <end position="138"/>
    </location>
</feature>
<gene>
    <name evidence="2" type="ORF">H4W34_000215</name>
</gene>
<dbReference type="EMBL" id="JADBDZ010000001">
    <property type="protein sequence ID" value="MBE1530382.1"/>
    <property type="molecule type" value="Genomic_DNA"/>
</dbReference>
<feature type="transmembrane region" description="Helical" evidence="1">
    <location>
        <begin position="53"/>
        <end position="70"/>
    </location>
</feature>
<keyword evidence="1" id="KW-0472">Membrane</keyword>
<name>A0ABR9JIN1_9ACTN</name>
<organism evidence="2 3">
    <name type="scientific">Actinomadura algeriensis</name>
    <dbReference type="NCBI Taxonomy" id="1679523"/>
    <lineage>
        <taxon>Bacteria</taxon>
        <taxon>Bacillati</taxon>
        <taxon>Actinomycetota</taxon>
        <taxon>Actinomycetes</taxon>
        <taxon>Streptosporangiales</taxon>
        <taxon>Thermomonosporaceae</taxon>
        <taxon>Actinomadura</taxon>
    </lineage>
</organism>
<sequence>MPSDETPSLLALEYEQLKEEQRLRIGTRDNLVYATIGALALIVGAVIQSGSTVFLLLAPPVCVTLGWTYLANDDRITAIGVYVGNVLGPELSRLSSAETELFAWERRHRESGGRPLRKACQLLVDLLLFCGTAVAALVTTWCGPGVSPPLHLTMAVELAVVGALAARFITLVR</sequence>
<evidence type="ECO:0000313" key="3">
    <source>
        <dbReference type="Proteomes" id="UP000627838"/>
    </source>
</evidence>
<evidence type="ECO:0008006" key="4">
    <source>
        <dbReference type="Google" id="ProtNLM"/>
    </source>
</evidence>
<dbReference type="Proteomes" id="UP000627838">
    <property type="component" value="Unassembled WGS sequence"/>
</dbReference>
<reference evidence="2 3" key="1">
    <citation type="submission" date="2020-10" db="EMBL/GenBank/DDBJ databases">
        <title>Sequencing the genomes of 1000 actinobacteria strains.</title>
        <authorList>
            <person name="Klenk H.-P."/>
        </authorList>
    </citation>
    <scope>NUCLEOTIDE SEQUENCE [LARGE SCALE GENOMIC DNA]</scope>
    <source>
        <strain evidence="2 3">DSM 46744</strain>
    </source>
</reference>
<keyword evidence="1" id="KW-0812">Transmembrane</keyword>
<dbReference type="RefSeq" id="WP_192757393.1">
    <property type="nucleotide sequence ID" value="NZ_JADBDZ010000001.1"/>
</dbReference>
<comment type="caution">
    <text evidence="2">The sequence shown here is derived from an EMBL/GenBank/DDBJ whole genome shotgun (WGS) entry which is preliminary data.</text>
</comment>
<keyword evidence="3" id="KW-1185">Reference proteome</keyword>
<feature type="transmembrane region" description="Helical" evidence="1">
    <location>
        <begin position="31"/>
        <end position="47"/>
    </location>
</feature>
<protein>
    <recommendedName>
        <fullName evidence="4">Integral membrane protein</fullName>
    </recommendedName>
</protein>
<keyword evidence="1" id="KW-1133">Transmembrane helix</keyword>
<proteinExistence type="predicted"/>
<feature type="transmembrane region" description="Helical" evidence="1">
    <location>
        <begin position="150"/>
        <end position="169"/>
    </location>
</feature>